<sequence length="166" mass="18441">MAFYKGTFENKYEADVTTTFEQKENVTVNGTSTLTYKNGLLIDASGQTFTIDDQTFTRNGDTLTRQCNHSFSLGVANFGAAASNISSANITATHARTRKTEVAGLYTLAYGLFVNPSPFKATNGKATYPYFLWAVDVYVLNKEKCETRERNENNKGYSYSGLTVLW</sequence>
<dbReference type="Proteomes" id="UP000264036">
    <property type="component" value="Unassembled WGS sequence"/>
</dbReference>
<name>A0A356LBR9_9BURK</name>
<protein>
    <submittedName>
        <fullName evidence="1">Uncharacterized protein</fullName>
    </submittedName>
</protein>
<reference evidence="1 2" key="1">
    <citation type="journal article" date="2018" name="Nat. Biotechnol.">
        <title>A standardized bacterial taxonomy based on genome phylogeny substantially revises the tree of life.</title>
        <authorList>
            <person name="Parks D.H."/>
            <person name="Chuvochina M."/>
            <person name="Waite D.W."/>
            <person name="Rinke C."/>
            <person name="Skarshewski A."/>
            <person name="Chaumeil P.A."/>
            <person name="Hugenholtz P."/>
        </authorList>
    </citation>
    <scope>NUCLEOTIDE SEQUENCE [LARGE SCALE GENOMIC DNA]</scope>
    <source>
        <strain evidence="1">UBA10707</strain>
    </source>
</reference>
<dbReference type="EMBL" id="DOEK01000004">
    <property type="protein sequence ID" value="HBP28198.1"/>
    <property type="molecule type" value="Genomic_DNA"/>
</dbReference>
<comment type="caution">
    <text evidence="1">The sequence shown here is derived from an EMBL/GenBank/DDBJ whole genome shotgun (WGS) entry which is preliminary data.</text>
</comment>
<dbReference type="AlphaFoldDB" id="A0A356LBR9"/>
<gene>
    <name evidence="1" type="ORF">DD666_02135</name>
</gene>
<proteinExistence type="predicted"/>
<evidence type="ECO:0000313" key="1">
    <source>
        <dbReference type="EMBL" id="HBP28198.1"/>
    </source>
</evidence>
<evidence type="ECO:0000313" key="2">
    <source>
        <dbReference type="Proteomes" id="UP000264036"/>
    </source>
</evidence>
<organism evidence="1 2">
    <name type="scientific">Advenella kashmirensis</name>
    <dbReference type="NCBI Taxonomy" id="310575"/>
    <lineage>
        <taxon>Bacteria</taxon>
        <taxon>Pseudomonadati</taxon>
        <taxon>Pseudomonadota</taxon>
        <taxon>Betaproteobacteria</taxon>
        <taxon>Burkholderiales</taxon>
        <taxon>Alcaligenaceae</taxon>
    </lineage>
</organism>
<accession>A0A356LBR9</accession>